<protein>
    <submittedName>
        <fullName evidence="1">Uncharacterized protein</fullName>
    </submittedName>
</protein>
<reference evidence="1 2" key="1">
    <citation type="journal article" date="2020" name="Cell">
        <title>Large-Scale Comparative Analyses of Tick Genomes Elucidate Their Genetic Diversity and Vector Capacities.</title>
        <authorList>
            <consortium name="Tick Genome and Microbiome Consortium (TIGMIC)"/>
            <person name="Jia N."/>
            <person name="Wang J."/>
            <person name="Shi W."/>
            <person name="Du L."/>
            <person name="Sun Y."/>
            <person name="Zhan W."/>
            <person name="Jiang J.F."/>
            <person name="Wang Q."/>
            <person name="Zhang B."/>
            <person name="Ji P."/>
            <person name="Bell-Sakyi L."/>
            <person name="Cui X.M."/>
            <person name="Yuan T.T."/>
            <person name="Jiang B.G."/>
            <person name="Yang W.F."/>
            <person name="Lam T.T."/>
            <person name="Chang Q.C."/>
            <person name="Ding S.J."/>
            <person name="Wang X.J."/>
            <person name="Zhu J.G."/>
            <person name="Ruan X.D."/>
            <person name="Zhao L."/>
            <person name="Wei J.T."/>
            <person name="Ye R.Z."/>
            <person name="Que T.C."/>
            <person name="Du C.H."/>
            <person name="Zhou Y.H."/>
            <person name="Cheng J.X."/>
            <person name="Dai P.F."/>
            <person name="Guo W.B."/>
            <person name="Han X.H."/>
            <person name="Huang E.J."/>
            <person name="Li L.F."/>
            <person name="Wei W."/>
            <person name="Gao Y.C."/>
            <person name="Liu J.Z."/>
            <person name="Shao H.Z."/>
            <person name="Wang X."/>
            <person name="Wang C.C."/>
            <person name="Yang T.C."/>
            <person name="Huo Q.B."/>
            <person name="Li W."/>
            <person name="Chen H.Y."/>
            <person name="Chen S.E."/>
            <person name="Zhou L.G."/>
            <person name="Ni X.B."/>
            <person name="Tian J.H."/>
            <person name="Sheng Y."/>
            <person name="Liu T."/>
            <person name="Pan Y.S."/>
            <person name="Xia L.Y."/>
            <person name="Li J."/>
            <person name="Zhao F."/>
            <person name="Cao W.C."/>
        </authorList>
    </citation>
    <scope>NUCLEOTIDE SEQUENCE [LARGE SCALE GENOMIC DNA]</scope>
    <source>
        <strain evidence="1">Iper-2018</strain>
    </source>
</reference>
<proteinExistence type="predicted"/>
<dbReference type="Proteomes" id="UP000805193">
    <property type="component" value="Unassembled WGS sequence"/>
</dbReference>
<name>A0AC60QTB7_IXOPE</name>
<evidence type="ECO:0000313" key="2">
    <source>
        <dbReference type="Proteomes" id="UP000805193"/>
    </source>
</evidence>
<dbReference type="EMBL" id="JABSTQ010004184">
    <property type="protein sequence ID" value="KAG0442857.1"/>
    <property type="molecule type" value="Genomic_DNA"/>
</dbReference>
<sequence>MESPRHKVEHPCEPCLHLYFMCDTPHLIKCIRNHLLRHQYGVLFSHSTSCGLKAYQRLKYPGLEDCGGTVEFTKRRNDVFDALNVNLPSRGIKEESKEIKIITDFLELVDETEHNHNTRGTVMFASPVTTQSLRVTLASVRDLISDLLRTGAHYVLTGKLNQDPLERFFVMVRSFSGDEDHPTVVSFTQIYRLLSLYVPIKACIQGNVTEEPTHVLATMEKTMKLKKQHHASAHEKLKDIINRKLALICEGAKGQGGSDRPSTSHSCNPSGDSNASTVLSKRFMYEIRGCAFPFAKAINARRDELGLKTLCRDNPAVYAWFTRVRHLPFVPDAFRLEFASDLLTYKPSL</sequence>
<gene>
    <name evidence="1" type="ORF">HPB47_015547</name>
</gene>
<accession>A0AC60QTB7</accession>
<keyword evidence="2" id="KW-1185">Reference proteome</keyword>
<organism evidence="1 2">
    <name type="scientific">Ixodes persulcatus</name>
    <name type="common">Taiga tick</name>
    <dbReference type="NCBI Taxonomy" id="34615"/>
    <lineage>
        <taxon>Eukaryota</taxon>
        <taxon>Metazoa</taxon>
        <taxon>Ecdysozoa</taxon>
        <taxon>Arthropoda</taxon>
        <taxon>Chelicerata</taxon>
        <taxon>Arachnida</taxon>
        <taxon>Acari</taxon>
        <taxon>Parasitiformes</taxon>
        <taxon>Ixodida</taxon>
        <taxon>Ixodoidea</taxon>
        <taxon>Ixodidae</taxon>
        <taxon>Ixodinae</taxon>
        <taxon>Ixodes</taxon>
    </lineage>
</organism>
<evidence type="ECO:0000313" key="1">
    <source>
        <dbReference type="EMBL" id="KAG0442857.1"/>
    </source>
</evidence>
<comment type="caution">
    <text evidence="1">The sequence shown here is derived from an EMBL/GenBank/DDBJ whole genome shotgun (WGS) entry which is preliminary data.</text>
</comment>